<dbReference type="PANTHER" id="PTHR45436:SF5">
    <property type="entry name" value="SENSOR HISTIDINE KINASE TRCS"/>
    <property type="match status" value="1"/>
</dbReference>
<feature type="transmembrane region" description="Helical" evidence="7">
    <location>
        <begin position="76"/>
        <end position="100"/>
    </location>
</feature>
<dbReference type="EC" id="2.7.13.3" evidence="2"/>
<keyword evidence="3" id="KW-0597">Phosphoprotein</keyword>
<evidence type="ECO:0000256" key="2">
    <source>
        <dbReference type="ARBA" id="ARBA00012438"/>
    </source>
</evidence>
<dbReference type="PANTHER" id="PTHR45436">
    <property type="entry name" value="SENSOR HISTIDINE KINASE YKOH"/>
    <property type="match status" value="1"/>
</dbReference>
<dbReference type="InterPro" id="IPR003594">
    <property type="entry name" value="HATPase_dom"/>
</dbReference>
<dbReference type="GO" id="GO:0004673">
    <property type="term" value="F:protein histidine kinase activity"/>
    <property type="evidence" value="ECO:0007669"/>
    <property type="project" value="UniProtKB-EC"/>
</dbReference>
<evidence type="ECO:0000313" key="10">
    <source>
        <dbReference type="Proteomes" id="UP000077381"/>
    </source>
</evidence>
<comment type="catalytic activity">
    <reaction evidence="1">
        <text>ATP + protein L-histidine = ADP + protein N-phospho-L-histidine.</text>
        <dbReference type="EC" id="2.7.13.3"/>
    </reaction>
</comment>
<dbReference type="PATRIC" id="fig|1716141.3.peg.3424"/>
<keyword evidence="4" id="KW-0808">Transferase</keyword>
<protein>
    <recommendedName>
        <fullName evidence="2">histidine kinase</fullName>
        <ecNumber evidence="2">2.7.13.3</ecNumber>
    </recommendedName>
</protein>
<evidence type="ECO:0000259" key="8">
    <source>
        <dbReference type="Pfam" id="PF02518"/>
    </source>
</evidence>
<evidence type="ECO:0000256" key="7">
    <source>
        <dbReference type="SAM" id="Phobius"/>
    </source>
</evidence>
<name>A0A177HQU3_9ACTN</name>
<evidence type="ECO:0000256" key="1">
    <source>
        <dbReference type="ARBA" id="ARBA00000085"/>
    </source>
</evidence>
<accession>A0A177HQU3</accession>
<dbReference type="InterPro" id="IPR050428">
    <property type="entry name" value="TCS_sensor_his_kinase"/>
</dbReference>
<reference evidence="9 10" key="1">
    <citation type="submission" date="2015-12" db="EMBL/GenBank/DDBJ databases">
        <title>Genome sequence of Streptomyces sp. G25.</title>
        <authorList>
            <person name="Poehlein A."/>
            <person name="Roettig A."/>
            <person name="Hiessl S."/>
            <person name="Hauschild P."/>
            <person name="Schauer J."/>
            <person name="Madkour M.H."/>
            <person name="Al-Ansari A.M."/>
            <person name="Almakishah N.H."/>
            <person name="Steinbuechel A."/>
            <person name="Daniel R."/>
        </authorList>
    </citation>
    <scope>NUCLEOTIDE SEQUENCE [LARGE SCALE GENOMIC DNA]</scope>
    <source>
        <strain evidence="10">G25(2015)</strain>
    </source>
</reference>
<feature type="domain" description="Histidine kinase/HSP90-like ATPase" evidence="8">
    <location>
        <begin position="298"/>
        <end position="405"/>
    </location>
</feature>
<dbReference type="GO" id="GO:0000160">
    <property type="term" value="P:phosphorelay signal transduction system"/>
    <property type="evidence" value="ECO:0007669"/>
    <property type="project" value="TreeGrafter"/>
</dbReference>
<dbReference type="STRING" id="1716141.STSP_32590"/>
<evidence type="ECO:0000256" key="4">
    <source>
        <dbReference type="ARBA" id="ARBA00022679"/>
    </source>
</evidence>
<dbReference type="InterPro" id="IPR036890">
    <property type="entry name" value="HATPase_C_sf"/>
</dbReference>
<keyword evidence="7" id="KW-0812">Transmembrane</keyword>
<dbReference type="SUPFAM" id="SSF55874">
    <property type="entry name" value="ATPase domain of HSP90 chaperone/DNA topoisomerase II/histidine kinase"/>
    <property type="match status" value="1"/>
</dbReference>
<feature type="compositionally biased region" description="Basic and acidic residues" evidence="6">
    <location>
        <begin position="479"/>
        <end position="501"/>
    </location>
</feature>
<feature type="region of interest" description="Disordered" evidence="6">
    <location>
        <begin position="1"/>
        <end position="38"/>
    </location>
</feature>
<keyword evidence="7" id="KW-1133">Transmembrane helix</keyword>
<feature type="region of interest" description="Disordered" evidence="6">
    <location>
        <begin position="462"/>
        <end position="556"/>
    </location>
</feature>
<keyword evidence="10" id="KW-1185">Reference proteome</keyword>
<dbReference type="Gene3D" id="3.30.565.10">
    <property type="entry name" value="Histidine kinase-like ATPase, C-terminal domain"/>
    <property type="match status" value="1"/>
</dbReference>
<dbReference type="AlphaFoldDB" id="A0A177HQU3"/>
<dbReference type="EMBL" id="LOHS01000077">
    <property type="protein sequence ID" value="OAH13371.1"/>
    <property type="molecule type" value="Genomic_DNA"/>
</dbReference>
<evidence type="ECO:0000313" key="9">
    <source>
        <dbReference type="EMBL" id="OAH13371.1"/>
    </source>
</evidence>
<evidence type="ECO:0000256" key="5">
    <source>
        <dbReference type="ARBA" id="ARBA00022777"/>
    </source>
</evidence>
<proteinExistence type="predicted"/>
<dbReference type="Proteomes" id="UP000077381">
    <property type="component" value="Unassembled WGS sequence"/>
</dbReference>
<dbReference type="GO" id="GO:0005886">
    <property type="term" value="C:plasma membrane"/>
    <property type="evidence" value="ECO:0007669"/>
    <property type="project" value="TreeGrafter"/>
</dbReference>
<feature type="transmembrane region" description="Helical" evidence="7">
    <location>
        <begin position="48"/>
        <end position="70"/>
    </location>
</feature>
<dbReference type="Pfam" id="PF02518">
    <property type="entry name" value="HATPase_c"/>
    <property type="match status" value="1"/>
</dbReference>
<organism evidence="9 10">
    <name type="scientific">Streptomyces jeddahensis</name>
    <dbReference type="NCBI Taxonomy" id="1716141"/>
    <lineage>
        <taxon>Bacteria</taxon>
        <taxon>Bacillati</taxon>
        <taxon>Actinomycetota</taxon>
        <taxon>Actinomycetes</taxon>
        <taxon>Kitasatosporales</taxon>
        <taxon>Streptomycetaceae</taxon>
        <taxon>Streptomyces</taxon>
    </lineage>
</organism>
<comment type="caution">
    <text evidence="9">The sequence shown here is derived from an EMBL/GenBank/DDBJ whole genome shotgun (WGS) entry which is preliminary data.</text>
</comment>
<feature type="compositionally biased region" description="Low complexity" evidence="6">
    <location>
        <begin position="7"/>
        <end position="21"/>
    </location>
</feature>
<evidence type="ECO:0000256" key="3">
    <source>
        <dbReference type="ARBA" id="ARBA00022553"/>
    </source>
</evidence>
<evidence type="ECO:0000256" key="6">
    <source>
        <dbReference type="SAM" id="MobiDB-lite"/>
    </source>
</evidence>
<keyword evidence="5 9" id="KW-0418">Kinase</keyword>
<sequence length="556" mass="60027">MPEPTYAARPTAGHPAAAAPTRPRKRHSRSPAQDPPLDSATRSRLLRLALLPVAALAVVFAAVVIVLLLQEGTAGAAIWGVLAAAVVLGCSCLAGAVIAANAEARAASRRYAALHQLVAGGQAELKDMVRRVERGEQLEQPPFARHTPPEASALDRLAHEIAVLRWSAAAALIEVALPAAPPKPEGEGKEKAEVFANLARRLQSLVHRAIGEIDELEHEVEDPELLKRLFQVDHLLTRNRRYAENLAVLGGAVSRRQWSKPVSLMEVLRSSIAEVEQYSRVKLVPEIEGTLHGHAVADVIHLLAELVENATVFSKPHTNVLLSSQKVTAGLAVEVEDRGLGMQHEDQMRFNALLTNPHDVDISKLLADGRIGLFVVAELARRHGIAVQLRRNIYGGVQAVVVIPHRLLGDEPDEAPRQAAADMPRPAAAVPVQRTVVQAAPAAQPLAAHPAVAQPLPEVRHVTTSAPVPQQHAPAAEPARQRDYGSDYHVEDQEGRPELPKRHAQQHLVPQLREEPGTPTTGEEQDVEPSMRNWTAFTGGFNRAEDAGETPSDGSR</sequence>
<keyword evidence="7" id="KW-0472">Membrane</keyword>
<gene>
    <name evidence="9" type="ORF">STSP_32590</name>
</gene>